<reference evidence="1 2" key="1">
    <citation type="submission" date="2017-12" db="EMBL/GenBank/DDBJ databases">
        <title>Genome sequence of the active heterotrophic nitrifier-denitrifier, Cupriavidus pauculus UM1.</title>
        <authorList>
            <person name="Putonti C."/>
            <person name="Castignetti D."/>
        </authorList>
    </citation>
    <scope>NUCLEOTIDE SEQUENCE [LARGE SCALE GENOMIC DNA]</scope>
    <source>
        <strain evidence="1 2">UM1</strain>
    </source>
</reference>
<evidence type="ECO:0008006" key="3">
    <source>
        <dbReference type="Google" id="ProtNLM"/>
    </source>
</evidence>
<accession>A0A2N5C9D7</accession>
<dbReference type="EMBL" id="PJRP01000009">
    <property type="protein sequence ID" value="PLP98840.1"/>
    <property type="molecule type" value="Genomic_DNA"/>
</dbReference>
<evidence type="ECO:0000313" key="1">
    <source>
        <dbReference type="EMBL" id="PLP98840.1"/>
    </source>
</evidence>
<dbReference type="Pfam" id="PF11387">
    <property type="entry name" value="DUF2795"/>
    <property type="match status" value="1"/>
</dbReference>
<sequence>MADSKPQAPSGSPDPTALQKALKGLDYPATRGALISTARDNHADDHIINALMRIPEQNYEGFTQVSEAVAAHQGDPAR</sequence>
<dbReference type="OrthoDB" id="6161020at2"/>
<evidence type="ECO:0000313" key="2">
    <source>
        <dbReference type="Proteomes" id="UP000234341"/>
    </source>
</evidence>
<dbReference type="InterPro" id="IPR021527">
    <property type="entry name" value="DUF2795"/>
</dbReference>
<dbReference type="RefSeq" id="WP_101682992.1">
    <property type="nucleotide sequence ID" value="NZ_PJRP01000009.1"/>
</dbReference>
<gene>
    <name evidence="1" type="ORF">CYJ10_18775</name>
</gene>
<dbReference type="AlphaFoldDB" id="A0A2N5C9D7"/>
<dbReference type="Proteomes" id="UP000234341">
    <property type="component" value="Unassembled WGS sequence"/>
</dbReference>
<proteinExistence type="predicted"/>
<comment type="caution">
    <text evidence="1">The sequence shown here is derived from an EMBL/GenBank/DDBJ whole genome shotgun (WGS) entry which is preliminary data.</text>
</comment>
<organism evidence="1 2">
    <name type="scientific">Cupriavidus pauculus</name>
    <dbReference type="NCBI Taxonomy" id="82633"/>
    <lineage>
        <taxon>Bacteria</taxon>
        <taxon>Pseudomonadati</taxon>
        <taxon>Pseudomonadota</taxon>
        <taxon>Betaproteobacteria</taxon>
        <taxon>Burkholderiales</taxon>
        <taxon>Burkholderiaceae</taxon>
        <taxon>Cupriavidus</taxon>
    </lineage>
</organism>
<protein>
    <recommendedName>
        <fullName evidence="3">DUF2795 domain-containing protein</fullName>
    </recommendedName>
</protein>
<name>A0A2N5C9D7_9BURK</name>